<organism evidence="2 3">
    <name type="scientific">Streptomyces pimonensis</name>
    <dbReference type="NCBI Taxonomy" id="2860288"/>
    <lineage>
        <taxon>Bacteria</taxon>
        <taxon>Bacillati</taxon>
        <taxon>Actinomycetota</taxon>
        <taxon>Actinomycetes</taxon>
        <taxon>Kitasatosporales</taxon>
        <taxon>Streptomycetaceae</taxon>
        <taxon>Streptomyces</taxon>
    </lineage>
</organism>
<dbReference type="RefSeq" id="WP_371239638.1">
    <property type="nucleotide sequence ID" value="NZ_JAHWZY010000019.1"/>
</dbReference>
<evidence type="ECO:0000313" key="2">
    <source>
        <dbReference type="EMBL" id="MEZ3180765.1"/>
    </source>
</evidence>
<keyword evidence="3" id="KW-1185">Reference proteome</keyword>
<feature type="region of interest" description="Disordered" evidence="1">
    <location>
        <begin position="1"/>
        <end position="22"/>
    </location>
</feature>
<proteinExistence type="predicted"/>
<dbReference type="EMBL" id="JAHWZY010000019">
    <property type="protein sequence ID" value="MEZ3180765.1"/>
    <property type="molecule type" value="Genomic_DNA"/>
</dbReference>
<name>A0ABV4J1H0_9ACTN</name>
<sequence length="52" mass="6168">MSAEHEKVKDPLPIRPPRPHPQGFICWLDEEGHKKLSEKVREVNKQSQQRPR</sequence>
<protein>
    <submittedName>
        <fullName evidence="2">Uncharacterized protein</fullName>
    </submittedName>
</protein>
<evidence type="ECO:0000313" key="3">
    <source>
        <dbReference type="Proteomes" id="UP001567537"/>
    </source>
</evidence>
<feature type="compositionally biased region" description="Basic and acidic residues" evidence="1">
    <location>
        <begin position="1"/>
        <end position="12"/>
    </location>
</feature>
<comment type="caution">
    <text evidence="2">The sequence shown here is derived from an EMBL/GenBank/DDBJ whole genome shotgun (WGS) entry which is preliminary data.</text>
</comment>
<gene>
    <name evidence="2" type="ORF">KYY02_19355</name>
</gene>
<evidence type="ECO:0000256" key="1">
    <source>
        <dbReference type="SAM" id="MobiDB-lite"/>
    </source>
</evidence>
<dbReference type="Proteomes" id="UP001567537">
    <property type="component" value="Unassembled WGS sequence"/>
</dbReference>
<accession>A0ABV4J1H0</accession>
<reference evidence="2 3" key="1">
    <citation type="journal article" date="2021" name="Res Sq">
        <title>Streptomyces Pimoensis sp. nov., Isolated From the Taklimakan Desert in Xinjiang, China.</title>
        <authorList>
            <person name="Zhang P."/>
            <person name="Luo X."/>
            <person name="Luo X."/>
            <person name="Liu Z."/>
            <person name="Xia Z."/>
            <person name="Wan C."/>
            <person name="zhang L."/>
        </authorList>
    </citation>
    <scope>NUCLEOTIDE SEQUENCE [LARGE SCALE GENOMIC DNA]</scope>
    <source>
        <strain evidence="2 3">TRM75549</strain>
    </source>
</reference>